<dbReference type="GO" id="GO:0016887">
    <property type="term" value="F:ATP hydrolysis activity"/>
    <property type="evidence" value="ECO:0007669"/>
    <property type="project" value="TreeGrafter"/>
</dbReference>
<organism evidence="5 6">
    <name type="scientific">Pseudoflavonifractor capillosus ATCC 29799</name>
    <dbReference type="NCBI Taxonomy" id="411467"/>
    <lineage>
        <taxon>Bacteria</taxon>
        <taxon>Bacillati</taxon>
        <taxon>Bacillota</taxon>
        <taxon>Clostridia</taxon>
        <taxon>Eubacteriales</taxon>
        <taxon>Oscillospiraceae</taxon>
        <taxon>Pseudoflavonifractor</taxon>
    </lineage>
</organism>
<protein>
    <submittedName>
        <fullName evidence="5">Type II/IV secretion system protein</fullName>
    </submittedName>
</protein>
<comment type="similarity">
    <text evidence="1">Belongs to the GSP E family.</text>
</comment>
<keyword evidence="2" id="KW-0547">Nucleotide-binding</keyword>
<dbReference type="EMBL" id="AAXG02000028">
    <property type="protein sequence ID" value="EDM99278.1"/>
    <property type="molecule type" value="Genomic_DNA"/>
</dbReference>
<dbReference type="Gene3D" id="3.30.450.90">
    <property type="match status" value="1"/>
</dbReference>
<dbReference type="GO" id="GO:0005886">
    <property type="term" value="C:plasma membrane"/>
    <property type="evidence" value="ECO:0007669"/>
    <property type="project" value="TreeGrafter"/>
</dbReference>
<gene>
    <name evidence="5" type="ORF">BACCAP_03207</name>
</gene>
<evidence type="ECO:0000256" key="2">
    <source>
        <dbReference type="ARBA" id="ARBA00022741"/>
    </source>
</evidence>
<dbReference type="InterPro" id="IPR027417">
    <property type="entry name" value="P-loop_NTPase"/>
</dbReference>
<dbReference type="AlphaFoldDB" id="A6NYA8"/>
<evidence type="ECO:0000313" key="5">
    <source>
        <dbReference type="EMBL" id="EDM99278.1"/>
    </source>
</evidence>
<accession>A6NYA8</accession>
<evidence type="ECO:0000256" key="1">
    <source>
        <dbReference type="ARBA" id="ARBA00006611"/>
    </source>
</evidence>
<evidence type="ECO:0000313" key="6">
    <source>
        <dbReference type="Proteomes" id="UP000003639"/>
    </source>
</evidence>
<reference evidence="5 6" key="1">
    <citation type="submission" date="2007-04" db="EMBL/GenBank/DDBJ databases">
        <authorList>
            <person name="Fulton L."/>
            <person name="Clifton S."/>
            <person name="Fulton B."/>
            <person name="Xu J."/>
            <person name="Minx P."/>
            <person name="Pepin K.H."/>
            <person name="Johnson M."/>
            <person name="Thiruvilangam P."/>
            <person name="Bhonagiri V."/>
            <person name="Nash W.E."/>
            <person name="Mardis E.R."/>
            <person name="Wilson R.K."/>
        </authorList>
    </citation>
    <scope>NUCLEOTIDE SEQUENCE [LARGE SCALE GENOMIC DNA]</scope>
    <source>
        <strain evidence="5 6">ATCC 29799</strain>
    </source>
</reference>
<dbReference type="RefSeq" id="WP_006573715.1">
    <property type="nucleotide sequence ID" value="NZ_AAXG02000028.1"/>
</dbReference>
<evidence type="ECO:0000256" key="3">
    <source>
        <dbReference type="ARBA" id="ARBA00022840"/>
    </source>
</evidence>
<dbReference type="SUPFAM" id="SSF52540">
    <property type="entry name" value="P-loop containing nucleoside triphosphate hydrolases"/>
    <property type="match status" value="1"/>
</dbReference>
<dbReference type="InterPro" id="IPR001482">
    <property type="entry name" value="T2SS/T4SS_dom"/>
</dbReference>
<keyword evidence="3" id="KW-0067">ATP-binding</keyword>
<dbReference type="Pfam" id="PF00437">
    <property type="entry name" value="T2SSE"/>
    <property type="match status" value="1"/>
</dbReference>
<proteinExistence type="inferred from homology"/>
<dbReference type="STRING" id="411467.BACCAP_03207"/>
<evidence type="ECO:0000259" key="4">
    <source>
        <dbReference type="Pfam" id="PF00437"/>
    </source>
</evidence>
<dbReference type="OrthoDB" id="9808272at2"/>
<dbReference type="eggNOG" id="COG2804">
    <property type="taxonomic scope" value="Bacteria"/>
</dbReference>
<sequence>MKGLSGVLSASNLSLVKEATKLRFQDASQFKTPEALIVYEQNMLDDEKLLEICSAEYGTQLQTPTSQYIPKELVNEFIGYNCVPIRYDTRSETVYVGVLPERRGYIPSVRNLNTVTVDVPLYYYVKLFARHYGRPEFLCDLPPVDKLNMIVEEAITLRAADITITNVAEGAVIYYNVRKRKVPSKRTILREDVEKFAELLAVRAGSPISEKDAHPRYLSVQLDMHHRGRVVLNRTYYGRAITIRVLSDDVLTETLEDLNISPSTCAFIREKMLSREKGLRLFIGETMSGKNTTILSALRELVALNCYKIVSVESPVETLVEGVEQINAETEEEYSENAASLLRQNPDIVYITEITNYTAQDTIQTANTGKVVFSTVHANSISDVLSRLMDITGMSVDRLLLSVHSCCYQELVRDEASDTIRPINRCVYFSDALKMRLYGKSIGECKIILQEVEAEWV</sequence>
<dbReference type="PANTHER" id="PTHR30258:SF2">
    <property type="entry name" value="COMG OPERON PROTEIN 1"/>
    <property type="match status" value="1"/>
</dbReference>
<comment type="caution">
    <text evidence="5">The sequence shown here is derived from an EMBL/GenBank/DDBJ whole genome shotgun (WGS) entry which is preliminary data.</text>
</comment>
<name>A6NYA8_9FIRM</name>
<reference evidence="5 6" key="2">
    <citation type="submission" date="2007-06" db="EMBL/GenBank/DDBJ databases">
        <title>Draft genome sequence of Pseudoflavonifractor capillosus ATCC 29799.</title>
        <authorList>
            <person name="Sudarsanam P."/>
            <person name="Ley R."/>
            <person name="Guruge J."/>
            <person name="Turnbaugh P.J."/>
            <person name="Mahowald M."/>
            <person name="Liep D."/>
            <person name="Gordon J."/>
        </authorList>
    </citation>
    <scope>NUCLEOTIDE SEQUENCE [LARGE SCALE GENOMIC DNA]</scope>
    <source>
        <strain evidence="5 6">ATCC 29799</strain>
    </source>
</reference>
<dbReference type="GO" id="GO:0005524">
    <property type="term" value="F:ATP binding"/>
    <property type="evidence" value="ECO:0007669"/>
    <property type="project" value="UniProtKB-KW"/>
</dbReference>
<dbReference type="Gene3D" id="3.40.50.300">
    <property type="entry name" value="P-loop containing nucleotide triphosphate hydrolases"/>
    <property type="match status" value="1"/>
</dbReference>
<dbReference type="PANTHER" id="PTHR30258">
    <property type="entry name" value="TYPE II SECRETION SYSTEM PROTEIN GSPE-RELATED"/>
    <property type="match status" value="1"/>
</dbReference>
<keyword evidence="6" id="KW-1185">Reference proteome</keyword>
<dbReference type="Proteomes" id="UP000003639">
    <property type="component" value="Unassembled WGS sequence"/>
</dbReference>
<feature type="domain" description="Bacterial type II secretion system protein E" evidence="4">
    <location>
        <begin position="146"/>
        <end position="414"/>
    </location>
</feature>